<feature type="domain" description="Cell wall elongation regulator TseB-like" evidence="3">
    <location>
        <begin position="40"/>
        <end position="83"/>
    </location>
</feature>
<keyword evidence="1" id="KW-0812">Transmembrane</keyword>
<organism evidence="4 5">
    <name type="scientific">Metabacillus halosaccharovorans</name>
    <dbReference type="NCBI Taxonomy" id="930124"/>
    <lineage>
        <taxon>Bacteria</taxon>
        <taxon>Bacillati</taxon>
        <taxon>Bacillota</taxon>
        <taxon>Bacilli</taxon>
        <taxon>Bacillales</taxon>
        <taxon>Bacillaceae</taxon>
        <taxon>Metabacillus</taxon>
    </lineage>
</organism>
<gene>
    <name evidence="4" type="ORF">OIH86_22275</name>
</gene>
<evidence type="ECO:0000256" key="1">
    <source>
        <dbReference type="SAM" id="Phobius"/>
    </source>
</evidence>
<dbReference type="InterPro" id="IPR041401">
    <property type="entry name" value="TseB-like_dom"/>
</dbReference>
<evidence type="ECO:0000313" key="4">
    <source>
        <dbReference type="EMBL" id="MCV9888382.1"/>
    </source>
</evidence>
<dbReference type="Pfam" id="PF03413">
    <property type="entry name" value="PepSY"/>
    <property type="match status" value="1"/>
</dbReference>
<keyword evidence="1" id="KW-1133">Transmembrane helix</keyword>
<keyword evidence="1" id="KW-0472">Membrane</keyword>
<evidence type="ECO:0000259" key="3">
    <source>
        <dbReference type="Pfam" id="PF17881"/>
    </source>
</evidence>
<dbReference type="EMBL" id="JAOYEY010000050">
    <property type="protein sequence ID" value="MCV9888382.1"/>
    <property type="molecule type" value="Genomic_DNA"/>
</dbReference>
<dbReference type="InterPro" id="IPR025711">
    <property type="entry name" value="PepSY"/>
</dbReference>
<dbReference type="RefSeq" id="WP_264144486.1">
    <property type="nucleotide sequence ID" value="NZ_JAOYEY010000050.1"/>
</dbReference>
<feature type="transmembrane region" description="Helical" evidence="1">
    <location>
        <begin position="6"/>
        <end position="24"/>
    </location>
</feature>
<feature type="domain" description="PepSY" evidence="2">
    <location>
        <begin position="101"/>
        <end position="159"/>
    </location>
</feature>
<reference evidence="4 5" key="1">
    <citation type="submission" date="2022-10" db="EMBL/GenBank/DDBJ databases">
        <title>Draft genome assembly of moderately radiation resistant bacterium Metabacillus halosaccharovorans.</title>
        <authorList>
            <person name="Pal S."/>
            <person name="Gopinathan A."/>
        </authorList>
    </citation>
    <scope>NUCLEOTIDE SEQUENCE [LARGE SCALE GENOMIC DNA]</scope>
    <source>
        <strain evidence="4 5">VITHBRA001</strain>
    </source>
</reference>
<dbReference type="Pfam" id="PF17881">
    <property type="entry name" value="TseB"/>
    <property type="match status" value="1"/>
</dbReference>
<proteinExistence type="predicted"/>
<dbReference type="Gene3D" id="3.10.450.40">
    <property type="match status" value="2"/>
</dbReference>
<name>A0ABT3DMW3_9BACI</name>
<protein>
    <submittedName>
        <fullName evidence="4">DUF5590 domain-containing protein</fullName>
    </submittedName>
</protein>
<accession>A0ABT3DMW3</accession>
<evidence type="ECO:0000259" key="2">
    <source>
        <dbReference type="Pfam" id="PF03413"/>
    </source>
</evidence>
<sequence length="165" mass="19119">MEKKIVIPLFILGVLIISGIWILTSSYLTARGQYEDGYEQSKQFAMEEANLKNISKINTFNSDQKYHVITAKNNENEQVYGWISNIKKERKMIVKKKTAGITKNEALESVNEEHNPSEIISVQLGMDEGIPIWEVKYQDESDRYTFDYVNFYDGKIIKHMALKKS</sequence>
<keyword evidence="5" id="KW-1185">Reference proteome</keyword>
<dbReference type="SUPFAM" id="SSF54403">
    <property type="entry name" value="Cystatin/monellin"/>
    <property type="match status" value="2"/>
</dbReference>
<dbReference type="InterPro" id="IPR046350">
    <property type="entry name" value="Cystatin_sf"/>
</dbReference>
<dbReference type="Proteomes" id="UP001526147">
    <property type="component" value="Unassembled WGS sequence"/>
</dbReference>
<comment type="caution">
    <text evidence="4">The sequence shown here is derived from an EMBL/GenBank/DDBJ whole genome shotgun (WGS) entry which is preliminary data.</text>
</comment>
<evidence type="ECO:0000313" key="5">
    <source>
        <dbReference type="Proteomes" id="UP001526147"/>
    </source>
</evidence>